<keyword evidence="1" id="KW-0812">Transmembrane</keyword>
<keyword evidence="1" id="KW-0472">Membrane</keyword>
<evidence type="ECO:0000313" key="3">
    <source>
        <dbReference type="Proteomes" id="UP000685013"/>
    </source>
</evidence>
<sequence>MKGTDTHVRLDKFFFAALLLPSRFFFSSSFRSQIVVVGNSIGGSGVTVLDFIGFFVLIPSFSDRILAIQGSRMASRLY</sequence>
<dbReference type="Proteomes" id="UP000685013">
    <property type="component" value="Chromosome 6"/>
</dbReference>
<dbReference type="AlphaFoldDB" id="A0AAV6ND63"/>
<accession>A0AAV6ND63</accession>
<evidence type="ECO:0000313" key="2">
    <source>
        <dbReference type="EMBL" id="KAG6596420.1"/>
    </source>
</evidence>
<evidence type="ECO:0000256" key="1">
    <source>
        <dbReference type="SAM" id="Phobius"/>
    </source>
</evidence>
<protein>
    <submittedName>
        <fullName evidence="2">Uncharacterized protein</fullName>
    </submittedName>
</protein>
<reference evidence="2 3" key="1">
    <citation type="journal article" date="2021" name="Hortic Res">
        <title>The domestication of Cucurbita argyrosperma as revealed by the genome of its wild relative.</title>
        <authorList>
            <person name="Barrera-Redondo J."/>
            <person name="Sanchez-de la Vega G."/>
            <person name="Aguirre-Liguori J.A."/>
            <person name="Castellanos-Morales G."/>
            <person name="Gutierrez-Guerrero Y.T."/>
            <person name="Aguirre-Dugua X."/>
            <person name="Aguirre-Planter E."/>
            <person name="Tenaillon M.I."/>
            <person name="Lira-Saade R."/>
            <person name="Eguiarte L.E."/>
        </authorList>
    </citation>
    <scope>NUCLEOTIDE SEQUENCE [LARGE SCALE GENOMIC DNA]</scope>
    <source>
        <strain evidence="2">JBR-2021</strain>
    </source>
</reference>
<gene>
    <name evidence="2" type="ORF">SDJN03_09600</name>
</gene>
<keyword evidence="1" id="KW-1133">Transmembrane helix</keyword>
<comment type="caution">
    <text evidence="2">The sequence shown here is derived from an EMBL/GenBank/DDBJ whole genome shotgun (WGS) entry which is preliminary data.</text>
</comment>
<keyword evidence="3" id="KW-1185">Reference proteome</keyword>
<feature type="transmembrane region" description="Helical" evidence="1">
    <location>
        <begin position="48"/>
        <end position="67"/>
    </location>
</feature>
<dbReference type="EMBL" id="JAGKQH010000006">
    <property type="protein sequence ID" value="KAG6596420.1"/>
    <property type="molecule type" value="Genomic_DNA"/>
</dbReference>
<proteinExistence type="predicted"/>
<feature type="non-terminal residue" evidence="2">
    <location>
        <position position="1"/>
    </location>
</feature>
<name>A0AAV6ND63_9ROSI</name>
<organism evidence="2 3">
    <name type="scientific">Cucurbita argyrosperma subsp. sororia</name>
    <dbReference type="NCBI Taxonomy" id="37648"/>
    <lineage>
        <taxon>Eukaryota</taxon>
        <taxon>Viridiplantae</taxon>
        <taxon>Streptophyta</taxon>
        <taxon>Embryophyta</taxon>
        <taxon>Tracheophyta</taxon>
        <taxon>Spermatophyta</taxon>
        <taxon>Magnoliopsida</taxon>
        <taxon>eudicotyledons</taxon>
        <taxon>Gunneridae</taxon>
        <taxon>Pentapetalae</taxon>
        <taxon>rosids</taxon>
        <taxon>fabids</taxon>
        <taxon>Cucurbitales</taxon>
        <taxon>Cucurbitaceae</taxon>
        <taxon>Cucurbiteae</taxon>
        <taxon>Cucurbita</taxon>
    </lineage>
</organism>